<organism evidence="4 5">
    <name type="scientific">Stentor coeruleus</name>
    <dbReference type="NCBI Taxonomy" id="5963"/>
    <lineage>
        <taxon>Eukaryota</taxon>
        <taxon>Sar</taxon>
        <taxon>Alveolata</taxon>
        <taxon>Ciliophora</taxon>
        <taxon>Postciliodesmatophora</taxon>
        <taxon>Heterotrichea</taxon>
        <taxon>Heterotrichida</taxon>
        <taxon>Stentoridae</taxon>
        <taxon>Stentor</taxon>
    </lineage>
</organism>
<dbReference type="PANTHER" id="PTHR31319:SF77">
    <property type="entry name" value="ZINC FINGER PROTEIN CONSTANS-LIKE 4"/>
    <property type="match status" value="1"/>
</dbReference>
<keyword evidence="5" id="KW-1185">Reference proteome</keyword>
<dbReference type="AlphaFoldDB" id="A0A1R2BA17"/>
<dbReference type="PROSITE" id="PS51017">
    <property type="entry name" value="CCT"/>
    <property type="match status" value="1"/>
</dbReference>
<dbReference type="InterPro" id="IPR045281">
    <property type="entry name" value="CONSTANS-like"/>
</dbReference>
<dbReference type="EMBL" id="MPUH01000815">
    <property type="protein sequence ID" value="OMJ73535.1"/>
    <property type="molecule type" value="Genomic_DNA"/>
</dbReference>
<comment type="subcellular location">
    <subcellularLocation>
        <location evidence="1">Nucleus</location>
    </subcellularLocation>
</comment>
<sequence>MFNNQDTFEEPNFLPSDFPPPFLSNIPLESFGADFYQRDDQNFFMPPADFEAFEQGFPFIIDPAIYQSFQEDFKRLIPGFEMFAGMGKDDVFNEVKPQMMIPKTQNTMHSANKIGTITVEERRQKVLKFLEKRKNRIFKKRISYACRKRVADSRVRVKGRFVTKEQAAKLAKTQDDIKDSV</sequence>
<feature type="domain" description="CCT" evidence="3">
    <location>
        <begin position="122"/>
        <end position="164"/>
    </location>
</feature>
<evidence type="ECO:0000313" key="5">
    <source>
        <dbReference type="Proteomes" id="UP000187209"/>
    </source>
</evidence>
<dbReference type="PANTHER" id="PTHR31319">
    <property type="entry name" value="ZINC FINGER PROTEIN CONSTANS-LIKE 4"/>
    <property type="match status" value="1"/>
</dbReference>
<dbReference type="OrthoDB" id="153872at2759"/>
<keyword evidence="2" id="KW-0539">Nucleus</keyword>
<gene>
    <name evidence="4" type="ORF">SteCoe_27759</name>
</gene>
<comment type="caution">
    <text evidence="4">The sequence shown here is derived from an EMBL/GenBank/DDBJ whole genome shotgun (WGS) entry which is preliminary data.</text>
</comment>
<accession>A0A1R2BA17</accession>
<evidence type="ECO:0000313" key="4">
    <source>
        <dbReference type="EMBL" id="OMJ73535.1"/>
    </source>
</evidence>
<evidence type="ECO:0000256" key="1">
    <source>
        <dbReference type="ARBA" id="ARBA00004123"/>
    </source>
</evidence>
<dbReference type="GO" id="GO:0005634">
    <property type="term" value="C:nucleus"/>
    <property type="evidence" value="ECO:0007669"/>
    <property type="project" value="UniProtKB-SubCell"/>
</dbReference>
<proteinExistence type="predicted"/>
<reference evidence="4 5" key="1">
    <citation type="submission" date="2016-11" db="EMBL/GenBank/DDBJ databases">
        <title>The macronuclear genome of Stentor coeruleus: a giant cell with tiny introns.</title>
        <authorList>
            <person name="Slabodnick M."/>
            <person name="Ruby J.G."/>
            <person name="Reiff S.B."/>
            <person name="Swart E.C."/>
            <person name="Gosai S."/>
            <person name="Prabakaran S."/>
            <person name="Witkowska E."/>
            <person name="Larue G.E."/>
            <person name="Fisher S."/>
            <person name="Freeman R.M."/>
            <person name="Gunawardena J."/>
            <person name="Chu W."/>
            <person name="Stover N.A."/>
            <person name="Gregory B.D."/>
            <person name="Nowacki M."/>
            <person name="Derisi J."/>
            <person name="Roy S.W."/>
            <person name="Marshall W.F."/>
            <person name="Sood P."/>
        </authorList>
    </citation>
    <scope>NUCLEOTIDE SEQUENCE [LARGE SCALE GENOMIC DNA]</scope>
    <source>
        <strain evidence="4">WM001</strain>
    </source>
</reference>
<dbReference type="Pfam" id="PF06203">
    <property type="entry name" value="CCT"/>
    <property type="match status" value="1"/>
</dbReference>
<evidence type="ECO:0000256" key="2">
    <source>
        <dbReference type="ARBA" id="ARBA00023242"/>
    </source>
</evidence>
<dbReference type="Proteomes" id="UP000187209">
    <property type="component" value="Unassembled WGS sequence"/>
</dbReference>
<name>A0A1R2BA17_9CILI</name>
<dbReference type="InterPro" id="IPR010402">
    <property type="entry name" value="CCT_domain"/>
</dbReference>
<evidence type="ECO:0000259" key="3">
    <source>
        <dbReference type="PROSITE" id="PS51017"/>
    </source>
</evidence>
<protein>
    <recommendedName>
        <fullName evidence="3">CCT domain-containing protein</fullName>
    </recommendedName>
</protein>